<comment type="caution">
    <text evidence="10">The sequence shown here is derived from an EMBL/GenBank/DDBJ whole genome shotgun (WGS) entry which is preliminary data.</text>
</comment>
<feature type="region of interest" description="Disordered" evidence="7">
    <location>
        <begin position="384"/>
        <end position="411"/>
    </location>
</feature>
<comment type="subcellular location">
    <subcellularLocation>
        <location evidence="1">Membrane</location>
        <topology evidence="1">Single-pass type I membrane protein</topology>
    </subcellularLocation>
</comment>
<keyword evidence="5 8" id="KW-1133">Transmembrane helix</keyword>
<dbReference type="SUPFAM" id="SSF56436">
    <property type="entry name" value="C-type lectin-like"/>
    <property type="match status" value="1"/>
</dbReference>
<name>A0AAD6F2G4_9TELE</name>
<keyword evidence="2 8" id="KW-0812">Transmembrane</keyword>
<keyword evidence="4" id="KW-0430">Lectin</keyword>
<dbReference type="Pfam" id="PF00059">
    <property type="entry name" value="Lectin_C"/>
    <property type="match status" value="1"/>
</dbReference>
<keyword evidence="3" id="KW-0732">Signal</keyword>
<evidence type="ECO:0000313" key="11">
    <source>
        <dbReference type="Proteomes" id="UP001219934"/>
    </source>
</evidence>
<dbReference type="InterPro" id="IPR016187">
    <property type="entry name" value="CTDL_fold"/>
</dbReference>
<dbReference type="GO" id="GO:0016020">
    <property type="term" value="C:membrane"/>
    <property type="evidence" value="ECO:0007669"/>
    <property type="project" value="UniProtKB-SubCell"/>
</dbReference>
<dbReference type="AlphaFoldDB" id="A0AAD6F2G4"/>
<gene>
    <name evidence="10" type="ORF">JOQ06_021664</name>
</gene>
<dbReference type="GO" id="GO:0030246">
    <property type="term" value="F:carbohydrate binding"/>
    <property type="evidence" value="ECO:0007669"/>
    <property type="project" value="UniProtKB-KW"/>
</dbReference>
<dbReference type="FunFam" id="3.10.100.10:FF:000006">
    <property type="entry name" value="Layilin b"/>
    <property type="match status" value="1"/>
</dbReference>
<evidence type="ECO:0000256" key="6">
    <source>
        <dbReference type="ARBA" id="ARBA00023136"/>
    </source>
</evidence>
<dbReference type="Gene3D" id="3.10.100.10">
    <property type="entry name" value="Mannose-Binding Protein A, subunit A"/>
    <property type="match status" value="1"/>
</dbReference>
<accession>A0AAD6F2G4</accession>
<evidence type="ECO:0000313" key="10">
    <source>
        <dbReference type="EMBL" id="KAJ4918598.1"/>
    </source>
</evidence>
<dbReference type="Proteomes" id="UP001219934">
    <property type="component" value="Unassembled WGS sequence"/>
</dbReference>
<dbReference type="PANTHER" id="PTHR14789">
    <property type="entry name" value="CHONDROLECTIN VARIANT CHODLFDELTAE"/>
    <property type="match status" value="1"/>
</dbReference>
<evidence type="ECO:0000256" key="2">
    <source>
        <dbReference type="ARBA" id="ARBA00022692"/>
    </source>
</evidence>
<evidence type="ECO:0000256" key="5">
    <source>
        <dbReference type="ARBA" id="ARBA00022989"/>
    </source>
</evidence>
<evidence type="ECO:0000256" key="7">
    <source>
        <dbReference type="SAM" id="MobiDB-lite"/>
    </source>
</evidence>
<evidence type="ECO:0000256" key="3">
    <source>
        <dbReference type="ARBA" id="ARBA00022729"/>
    </source>
</evidence>
<dbReference type="SMART" id="SM00034">
    <property type="entry name" value="CLECT"/>
    <property type="match status" value="1"/>
</dbReference>
<feature type="transmembrane region" description="Helical" evidence="8">
    <location>
        <begin position="354"/>
        <end position="381"/>
    </location>
</feature>
<protein>
    <recommendedName>
        <fullName evidence="9">C-type lectin domain-containing protein</fullName>
    </recommendedName>
</protein>
<keyword evidence="6 8" id="KW-0472">Membrane</keyword>
<dbReference type="EMBL" id="JAPTMU010000447">
    <property type="protein sequence ID" value="KAJ4918598.1"/>
    <property type="molecule type" value="Genomic_DNA"/>
</dbReference>
<dbReference type="InterPro" id="IPR016186">
    <property type="entry name" value="C-type_lectin-like/link_sf"/>
</dbReference>
<keyword evidence="11" id="KW-1185">Reference proteome</keyword>
<evidence type="ECO:0000256" key="8">
    <source>
        <dbReference type="SAM" id="Phobius"/>
    </source>
</evidence>
<dbReference type="InterPro" id="IPR051505">
    <property type="entry name" value="C-type_lectin_domain"/>
</dbReference>
<dbReference type="GO" id="GO:0005737">
    <property type="term" value="C:cytoplasm"/>
    <property type="evidence" value="ECO:0007669"/>
    <property type="project" value="TreeGrafter"/>
</dbReference>
<feature type="non-terminal residue" evidence="10">
    <location>
        <position position="1"/>
    </location>
</feature>
<dbReference type="GO" id="GO:0050772">
    <property type="term" value="P:positive regulation of axonogenesis"/>
    <property type="evidence" value="ECO:0007669"/>
    <property type="project" value="TreeGrafter"/>
</dbReference>
<evidence type="ECO:0000256" key="1">
    <source>
        <dbReference type="ARBA" id="ARBA00004479"/>
    </source>
</evidence>
<reference evidence="10" key="1">
    <citation type="submission" date="2022-11" db="EMBL/GenBank/DDBJ databases">
        <title>Chromosome-level genome of Pogonophryne albipinna.</title>
        <authorList>
            <person name="Jo E."/>
        </authorList>
    </citation>
    <scope>NUCLEOTIDE SEQUENCE</scope>
    <source>
        <strain evidence="10">SGF0006</strain>
        <tissue evidence="10">Muscle</tissue>
    </source>
</reference>
<evidence type="ECO:0000259" key="9">
    <source>
        <dbReference type="PROSITE" id="PS50041"/>
    </source>
</evidence>
<feature type="domain" description="C-type lectin" evidence="9">
    <location>
        <begin position="155"/>
        <end position="310"/>
    </location>
</feature>
<dbReference type="PROSITE" id="PS50041">
    <property type="entry name" value="C_TYPE_LECTIN_2"/>
    <property type="match status" value="1"/>
</dbReference>
<sequence>CADSRAVCRQTGSGTVCRQTGSGTVCRQTGSETVCRQTGSETVCRQTGSETVCRQTGSETDRQWDSVQTDRQWDRQAVGQCADSRTVCRQTGSERDRQWDSVQTDRQSDGVFGGPPGSGLKFWSPSGQTVCLGGPPGSGLKFWSPSGQTVCLRGPDGPCYKIAFFHDVTSRVSFREAGQACETDGGELISIRGPEEQRDIEELLQDLRSGAVGGAGGGISDGDFWIGLARLDGALNPELSNTFTSCPQLYTWTDGSPASFRNWYFDEPSCGGESCVVMYHQPKALPGLGGAYLHQWNDDRCNMKHNFICKYQPESHVVKELVETPWGRSTEAPASGGEVRASGSEDVAGASGMLLVYVIIPTIPLLLLILVASGTCCFQMLSRSSPRTKTAPPTQSTLWISSTQKPESMEV</sequence>
<evidence type="ECO:0000256" key="4">
    <source>
        <dbReference type="ARBA" id="ARBA00022734"/>
    </source>
</evidence>
<proteinExistence type="predicted"/>
<dbReference type="InterPro" id="IPR001304">
    <property type="entry name" value="C-type_lectin-like"/>
</dbReference>
<organism evidence="10 11">
    <name type="scientific">Pogonophryne albipinna</name>
    <dbReference type="NCBI Taxonomy" id="1090488"/>
    <lineage>
        <taxon>Eukaryota</taxon>
        <taxon>Metazoa</taxon>
        <taxon>Chordata</taxon>
        <taxon>Craniata</taxon>
        <taxon>Vertebrata</taxon>
        <taxon>Euteleostomi</taxon>
        <taxon>Actinopterygii</taxon>
        <taxon>Neopterygii</taxon>
        <taxon>Teleostei</taxon>
        <taxon>Neoteleostei</taxon>
        <taxon>Acanthomorphata</taxon>
        <taxon>Eupercaria</taxon>
        <taxon>Perciformes</taxon>
        <taxon>Notothenioidei</taxon>
        <taxon>Pogonophryne</taxon>
    </lineage>
</organism>
<dbReference type="PANTHER" id="PTHR14789:SF1">
    <property type="entry name" value="CHONDROLECTIN"/>
    <property type="match status" value="1"/>
</dbReference>